<dbReference type="InterPro" id="IPR005814">
    <property type="entry name" value="Aminotrans_3"/>
</dbReference>
<keyword evidence="2" id="KW-0808">Transferase</keyword>
<protein>
    <submittedName>
        <fullName evidence="2">Aminotransferase class III-fold pyridoxal phosphate-dependent enzyme</fullName>
    </submittedName>
</protein>
<dbReference type="SUPFAM" id="SSF53383">
    <property type="entry name" value="PLP-dependent transferases"/>
    <property type="match status" value="1"/>
</dbReference>
<dbReference type="Gene3D" id="3.90.1150.10">
    <property type="entry name" value="Aspartate Aminotransferase, domain 1"/>
    <property type="match status" value="1"/>
</dbReference>
<dbReference type="InterPro" id="IPR015421">
    <property type="entry name" value="PyrdxlP-dep_Trfase_major"/>
</dbReference>
<sequence length="119" mass="13036">MCAERAQGAVWDMEVRRYIDFIGGMDAPCGRTFASTGGCDAVRTQLQRFAHTSLAASAYDGYVRLNALAPFPTPAKTLLVTSGAEALENAVKIAHFHPDRRDVVVFTEASTDARYRPLR</sequence>
<accession>A0ABY5QVY8</accession>
<evidence type="ECO:0000256" key="1">
    <source>
        <dbReference type="ARBA" id="ARBA00022898"/>
    </source>
</evidence>
<keyword evidence="3" id="KW-1185">Reference proteome</keyword>
<dbReference type="Pfam" id="PF00202">
    <property type="entry name" value="Aminotran_3"/>
    <property type="match status" value="1"/>
</dbReference>
<keyword evidence="2" id="KW-0032">Aminotransferase</keyword>
<gene>
    <name evidence="2" type="ORF">IHQ72_33620</name>
</gene>
<dbReference type="InterPro" id="IPR015422">
    <property type="entry name" value="PyrdxlP-dep_Trfase_small"/>
</dbReference>
<dbReference type="Proteomes" id="UP001058098">
    <property type="component" value="Chromosome"/>
</dbReference>
<dbReference type="EMBL" id="CP062229">
    <property type="protein sequence ID" value="UVC15376.1"/>
    <property type="molecule type" value="Genomic_DNA"/>
</dbReference>
<name>A0ABY5QVY8_9HYPH</name>
<proteinExistence type="predicted"/>
<dbReference type="Gene3D" id="3.40.640.10">
    <property type="entry name" value="Type I PLP-dependent aspartate aminotransferase-like (Major domain)"/>
    <property type="match status" value="1"/>
</dbReference>
<reference evidence="2" key="1">
    <citation type="submission" date="2020-09" db="EMBL/GenBank/DDBJ databases">
        <title>Rhizobia associated with sainfoin plants.</title>
        <authorList>
            <person name="Asharfi S."/>
            <person name="Kuzmanovic N."/>
            <person name="Bunk B."/>
            <person name="Sproeer C."/>
            <person name="Becker M."/>
            <person name="Thuenen T."/>
        </authorList>
    </citation>
    <scope>NUCLEOTIDE SEQUENCE</scope>
    <source>
        <strain evidence="2">OM4</strain>
    </source>
</reference>
<evidence type="ECO:0000313" key="3">
    <source>
        <dbReference type="Proteomes" id="UP001058098"/>
    </source>
</evidence>
<keyword evidence="1" id="KW-0663">Pyridoxal phosphate</keyword>
<dbReference type="InterPro" id="IPR015424">
    <property type="entry name" value="PyrdxlP-dep_Trfase"/>
</dbReference>
<dbReference type="GO" id="GO:0008483">
    <property type="term" value="F:transaminase activity"/>
    <property type="evidence" value="ECO:0007669"/>
    <property type="project" value="UniProtKB-KW"/>
</dbReference>
<organism evidence="2 3">
    <name type="scientific">Mesorhizobium onobrychidis</name>
    <dbReference type="NCBI Taxonomy" id="2775404"/>
    <lineage>
        <taxon>Bacteria</taxon>
        <taxon>Pseudomonadati</taxon>
        <taxon>Pseudomonadota</taxon>
        <taxon>Alphaproteobacteria</taxon>
        <taxon>Hyphomicrobiales</taxon>
        <taxon>Phyllobacteriaceae</taxon>
        <taxon>Mesorhizobium</taxon>
    </lineage>
</organism>
<evidence type="ECO:0000313" key="2">
    <source>
        <dbReference type="EMBL" id="UVC15376.1"/>
    </source>
</evidence>